<dbReference type="EMBL" id="AKIJ01000002">
    <property type="protein sequence ID" value="KFG26740.1"/>
    <property type="molecule type" value="Genomic_DNA"/>
</dbReference>
<accession>A0A086J3M2</accession>
<dbReference type="GeneID" id="77675867"/>
<reference evidence="1 2" key="1">
    <citation type="journal article" date="2014" name="Genome Announc.">
        <title>Genome Sequence of the Microsporidian Species Nematocida sp1 Strain ERTm6 (ATCC PRA-372).</title>
        <authorList>
            <person name="Bakowski M.A."/>
            <person name="Priest M."/>
            <person name="Young S."/>
            <person name="Cuomo C.A."/>
            <person name="Troemel E.R."/>
        </authorList>
    </citation>
    <scope>NUCLEOTIDE SEQUENCE [LARGE SCALE GENOMIC DNA]</scope>
    <source>
        <strain evidence="1 2">ERTm6</strain>
    </source>
</reference>
<comment type="caution">
    <text evidence="1">The sequence shown here is derived from an EMBL/GenBank/DDBJ whole genome shotgun (WGS) entry which is preliminary data.</text>
</comment>
<evidence type="ECO:0000313" key="1">
    <source>
        <dbReference type="EMBL" id="KFG26740.1"/>
    </source>
</evidence>
<dbReference type="HOGENOM" id="CLU_676328_0_0_1"/>
<organism evidence="1 2">
    <name type="scientific">Nematocida ausubeli (strain ATCC PRA-371 / ERTm2)</name>
    <name type="common">Nematode killer fungus</name>
    <dbReference type="NCBI Taxonomy" id="1913371"/>
    <lineage>
        <taxon>Eukaryota</taxon>
        <taxon>Fungi</taxon>
        <taxon>Fungi incertae sedis</taxon>
        <taxon>Microsporidia</taxon>
        <taxon>Nematocida</taxon>
    </lineage>
</organism>
<gene>
    <name evidence="1" type="ORF">NESG_00894</name>
</gene>
<sequence>MLKIIIIANVLQMRAVLYNEENEDLQAEKAVFGWRRFVPRIVRGAFSFLKRPVGNSEGDSVEALGMRQDISTACEKPSAEESKGIGLEYMKEFIVKHNRGGNLQEEGLLLQCDPLINKDMEENIYESSSSELEQVDKLCERKNKQFWYTFNGITVFNKPYIYDICVDGTACEILNNKDHEKPRSTMPHRNIFTETKHLFSLWRPEMTNIFYCGVVLVSIFSTYYLDKLDVSASSKELIRKTLSSIIQSFRAYLGNSTCKLVLNNEEISKYIEITRKEILSGKNFIFPSLIDVNQLIEKEKLVFETVFSLGIRGSELPKYVYDLANICIGQAGLPNDPKYDALSRLIKMHMYIYSYEGMVSLLCRPNIKDIAAEHLEEVFKLYGGEILHIILAVRQYFSEAALLYARA</sequence>
<evidence type="ECO:0000313" key="2">
    <source>
        <dbReference type="Proteomes" id="UP000054524"/>
    </source>
</evidence>
<name>A0A086J3M2_NEMA1</name>
<keyword evidence="2" id="KW-1185">Reference proteome</keyword>
<dbReference type="AlphaFoldDB" id="A0A086J3M2"/>
<protein>
    <submittedName>
        <fullName evidence="1">Uncharacterized protein</fullName>
    </submittedName>
</protein>
<dbReference type="Proteomes" id="UP000054524">
    <property type="component" value="Unassembled WGS sequence"/>
</dbReference>
<dbReference type="RefSeq" id="XP_052905295.1">
    <property type="nucleotide sequence ID" value="XM_053048535.1"/>
</dbReference>
<proteinExistence type="predicted"/>